<dbReference type="InParanoid" id="A9USC3"/>
<keyword evidence="5" id="KW-1185">Reference proteome</keyword>
<dbReference type="GO" id="GO:0008146">
    <property type="term" value="F:sulfotransferase activity"/>
    <property type="evidence" value="ECO:0000318"/>
    <property type="project" value="GO_Central"/>
</dbReference>
<dbReference type="RefSeq" id="XP_001743362.1">
    <property type="nucleotide sequence ID" value="XM_001743310.1"/>
</dbReference>
<feature type="domain" description="Sulfotransferase" evidence="3">
    <location>
        <begin position="39"/>
        <end position="244"/>
    </location>
</feature>
<proteinExistence type="inferred from homology"/>
<dbReference type="Pfam" id="PF00685">
    <property type="entry name" value="Sulfotransfer_1"/>
    <property type="match status" value="1"/>
</dbReference>
<dbReference type="SUPFAM" id="SSF52540">
    <property type="entry name" value="P-loop containing nucleoside triphosphate hydrolases"/>
    <property type="match status" value="1"/>
</dbReference>
<evidence type="ECO:0000256" key="2">
    <source>
        <dbReference type="ARBA" id="ARBA00022679"/>
    </source>
</evidence>
<dbReference type="PANTHER" id="PTHR11783">
    <property type="entry name" value="SULFOTRANSFERASE SULT"/>
    <property type="match status" value="1"/>
</dbReference>
<dbReference type="eggNOG" id="KOG1584">
    <property type="taxonomic scope" value="Eukaryota"/>
</dbReference>
<protein>
    <recommendedName>
        <fullName evidence="3">Sulfotransferase domain-containing protein</fullName>
    </recommendedName>
</protein>
<dbReference type="GO" id="GO:0005737">
    <property type="term" value="C:cytoplasm"/>
    <property type="evidence" value="ECO:0000318"/>
    <property type="project" value="GO_Central"/>
</dbReference>
<reference evidence="4 5" key="1">
    <citation type="journal article" date="2008" name="Nature">
        <title>The genome of the choanoflagellate Monosiga brevicollis and the origin of metazoans.</title>
        <authorList>
            <consortium name="JGI Sequencing"/>
            <person name="King N."/>
            <person name="Westbrook M.J."/>
            <person name="Young S.L."/>
            <person name="Kuo A."/>
            <person name="Abedin M."/>
            <person name="Chapman J."/>
            <person name="Fairclough S."/>
            <person name="Hellsten U."/>
            <person name="Isogai Y."/>
            <person name="Letunic I."/>
            <person name="Marr M."/>
            <person name="Pincus D."/>
            <person name="Putnam N."/>
            <person name="Rokas A."/>
            <person name="Wright K.J."/>
            <person name="Zuzow R."/>
            <person name="Dirks W."/>
            <person name="Good M."/>
            <person name="Goodstein D."/>
            <person name="Lemons D."/>
            <person name="Li W."/>
            <person name="Lyons J.B."/>
            <person name="Morris A."/>
            <person name="Nichols S."/>
            <person name="Richter D.J."/>
            <person name="Salamov A."/>
            <person name="Bork P."/>
            <person name="Lim W.A."/>
            <person name="Manning G."/>
            <person name="Miller W.T."/>
            <person name="McGinnis W."/>
            <person name="Shapiro H."/>
            <person name="Tjian R."/>
            <person name="Grigoriev I.V."/>
            <person name="Rokhsar D."/>
        </authorList>
    </citation>
    <scope>NUCLEOTIDE SEQUENCE [LARGE SCALE GENOMIC DNA]</scope>
    <source>
        <strain evidence="5">MX1 / ATCC 50154</strain>
    </source>
</reference>
<organism evidence="4 5">
    <name type="scientific">Monosiga brevicollis</name>
    <name type="common">Choanoflagellate</name>
    <dbReference type="NCBI Taxonomy" id="81824"/>
    <lineage>
        <taxon>Eukaryota</taxon>
        <taxon>Choanoflagellata</taxon>
        <taxon>Craspedida</taxon>
        <taxon>Salpingoecidae</taxon>
        <taxon>Monosiga</taxon>
    </lineage>
</organism>
<gene>
    <name evidence="4" type="ORF">MONBRDRAFT_22879</name>
</gene>
<dbReference type="InterPro" id="IPR000863">
    <property type="entry name" value="Sulfotransferase_dom"/>
</dbReference>
<dbReference type="GeneID" id="5888643"/>
<sequence>MPHEAEHQDSEAMKLLKQRLGGLETEEGRTKGLEFKPQPTDCFVVTTPKAGTTWMQQICHQLRTGGSMDFDEISEVVPWIELAHDLDHPLDAPQVAAPRVYKTHCWYDHCPKGGKYIVVVRHPEDVALSFFNFFQGWYFEPGEIDITTFLREFWLKRGEPASRMQNASYHHHLTSWYHHRLDDNVLWVFFEDMKEHLEETVRRVDRFLGLHSPDDVIQTAVEHSSFAFMKTHESQFDEHITKRKRNPACGLPVEAGLGGGKVNQGQVGAAKAAIPSDVLSDIRDKWAKVVTPVTGHADYATFRAGMREELVAAGRW</sequence>
<evidence type="ECO:0000313" key="5">
    <source>
        <dbReference type="Proteomes" id="UP000001357"/>
    </source>
</evidence>
<dbReference type="Gene3D" id="3.40.50.300">
    <property type="entry name" value="P-loop containing nucleotide triphosphate hydrolases"/>
    <property type="match status" value="1"/>
</dbReference>
<evidence type="ECO:0000313" key="4">
    <source>
        <dbReference type="EMBL" id="EDQ92076.1"/>
    </source>
</evidence>
<dbReference type="AlphaFoldDB" id="A9USC3"/>
<comment type="similarity">
    <text evidence="1">Belongs to the sulfotransferase 1 family.</text>
</comment>
<dbReference type="EMBL" id="CH991544">
    <property type="protein sequence ID" value="EDQ92076.1"/>
    <property type="molecule type" value="Genomic_DNA"/>
</dbReference>
<dbReference type="FunCoup" id="A9USC3">
    <property type="interactions" value="652"/>
</dbReference>
<evidence type="ECO:0000256" key="1">
    <source>
        <dbReference type="ARBA" id="ARBA00005771"/>
    </source>
</evidence>
<dbReference type="KEGG" id="mbr:MONBRDRAFT_22879"/>
<dbReference type="InterPro" id="IPR027417">
    <property type="entry name" value="P-loop_NTPase"/>
</dbReference>
<dbReference type="Proteomes" id="UP000001357">
    <property type="component" value="Unassembled WGS sequence"/>
</dbReference>
<keyword evidence="2" id="KW-0808">Transferase</keyword>
<name>A9USC3_MONBE</name>
<dbReference type="OMA" id="QQICHQL"/>
<evidence type="ECO:0000259" key="3">
    <source>
        <dbReference type="Pfam" id="PF00685"/>
    </source>
</evidence>
<dbReference type="GO" id="GO:0051923">
    <property type="term" value="P:sulfation"/>
    <property type="evidence" value="ECO:0000318"/>
    <property type="project" value="GO_Central"/>
</dbReference>
<accession>A9USC3</accession>